<comment type="similarity">
    <text evidence="1">Belongs to the CRP1/MDG1 family.</text>
</comment>
<evidence type="ECO:0000313" key="5">
    <source>
        <dbReference type="Proteomes" id="UP001257277"/>
    </source>
</evidence>
<dbReference type="PANTHER" id="PTHR10343">
    <property type="entry name" value="5'-AMP-ACTIVATED PROTEIN KINASE , BETA SUBUNIT"/>
    <property type="match status" value="1"/>
</dbReference>
<evidence type="ECO:0000259" key="3">
    <source>
        <dbReference type="Pfam" id="PF16561"/>
    </source>
</evidence>
<dbReference type="SUPFAM" id="SSF81296">
    <property type="entry name" value="E set domains"/>
    <property type="match status" value="3"/>
</dbReference>
<organism evidence="4 5">
    <name type="scientific">Asprobacillus argus</name>
    <dbReference type="NCBI Taxonomy" id="3076534"/>
    <lineage>
        <taxon>Bacteria</taxon>
        <taxon>Pseudomonadati</taxon>
        <taxon>Bacteroidota</taxon>
        <taxon>Flavobacteriia</taxon>
        <taxon>Flavobacteriales</taxon>
        <taxon>Flavobacteriaceae</taxon>
        <taxon>Asprobacillus</taxon>
    </lineage>
</organism>
<dbReference type="InterPro" id="IPR050827">
    <property type="entry name" value="CRP1_MDG1_kinase"/>
</dbReference>
<dbReference type="InterPro" id="IPR032640">
    <property type="entry name" value="AMPK1_CBM"/>
</dbReference>
<feature type="signal peptide" evidence="2">
    <location>
        <begin position="1"/>
        <end position="21"/>
    </location>
</feature>
<keyword evidence="2" id="KW-0732">Signal</keyword>
<dbReference type="Pfam" id="PF16561">
    <property type="entry name" value="AMPK1_CBM"/>
    <property type="match status" value="2"/>
</dbReference>
<accession>A0ABU3LGX8</accession>
<dbReference type="InterPro" id="IPR014756">
    <property type="entry name" value="Ig_E-set"/>
</dbReference>
<feature type="domain" description="AMP-activated protein kinase glycogen-binding" evidence="3">
    <location>
        <begin position="248"/>
        <end position="318"/>
    </location>
</feature>
<feature type="chain" id="PRO_5046629300" description="AMP-activated protein kinase glycogen-binding domain-containing protein" evidence="2">
    <location>
        <begin position="22"/>
        <end position="321"/>
    </location>
</feature>
<reference evidence="4 5" key="1">
    <citation type="submission" date="2023-09" db="EMBL/GenBank/DDBJ databases">
        <title>Novel taxa isolated from Blanes Bay.</title>
        <authorList>
            <person name="Rey-Velasco X."/>
            <person name="Lucena T."/>
        </authorList>
    </citation>
    <scope>NUCLEOTIDE SEQUENCE [LARGE SCALE GENOMIC DNA]</scope>
    <source>
        <strain evidence="4 5">S356</strain>
    </source>
</reference>
<proteinExistence type="inferred from homology"/>
<dbReference type="EMBL" id="JAVTTO010000004">
    <property type="protein sequence ID" value="MDT7832986.1"/>
    <property type="molecule type" value="Genomic_DNA"/>
</dbReference>
<dbReference type="CDD" id="cd02859">
    <property type="entry name" value="E_set_AMPKbeta_like_N"/>
    <property type="match status" value="2"/>
</dbReference>
<dbReference type="PANTHER" id="PTHR10343:SF81">
    <property type="entry name" value="CRUCIFORM DNA-RECOGNIZING PROTEIN 1-RELATED"/>
    <property type="match status" value="1"/>
</dbReference>
<comment type="caution">
    <text evidence="4">The sequence shown here is derived from an EMBL/GenBank/DDBJ whole genome shotgun (WGS) entry which is preliminary data.</text>
</comment>
<evidence type="ECO:0000256" key="2">
    <source>
        <dbReference type="SAM" id="SignalP"/>
    </source>
</evidence>
<dbReference type="InterPro" id="IPR013783">
    <property type="entry name" value="Ig-like_fold"/>
</dbReference>
<gene>
    <name evidence="4" type="ORF">RQM59_11380</name>
</gene>
<dbReference type="RefSeq" id="WP_349242237.1">
    <property type="nucleotide sequence ID" value="NZ_JAVTTO010000004.1"/>
</dbReference>
<dbReference type="Gene3D" id="2.60.40.10">
    <property type="entry name" value="Immunoglobulins"/>
    <property type="match status" value="3"/>
</dbReference>
<name>A0ABU3LGX8_9FLAO</name>
<dbReference type="Proteomes" id="UP001257277">
    <property type="component" value="Unassembled WGS sequence"/>
</dbReference>
<sequence>MKLRILHIIIFICSLSMSSMHGQKDTIKGYQIDGDYIVFRFNKSDYIKATNDHTEERIDFKDLNIKEVFVAGSFNDWSRNQWKMKQVSENIYELRKKLSDLNEFTPEFKFVVNEKYWAEPTEEAQNITAAKSYDGIDYYTYNFKILLAYPSKKGNYTFRLPGYNRAKKVILSGSFNKWDEDDFKMNRTENGWELTLQLKPSYYEYKFIVDGEWMEDPENKNKAINEFGGFNSCIDIKKNVSFILEKFKDAKSVILTGSFNDWDETLCPMKKTAKGWIYTIQLSAGKHHYKYIIDGKWVIDPDNSVKEYDLEGNINSVKMVK</sequence>
<feature type="domain" description="AMP-activated protein kinase glycogen-binding" evidence="3">
    <location>
        <begin position="165"/>
        <end position="239"/>
    </location>
</feature>
<keyword evidence="5" id="KW-1185">Reference proteome</keyword>
<evidence type="ECO:0000313" key="4">
    <source>
        <dbReference type="EMBL" id="MDT7832986.1"/>
    </source>
</evidence>
<evidence type="ECO:0000256" key="1">
    <source>
        <dbReference type="ARBA" id="ARBA00038216"/>
    </source>
</evidence>
<protein>
    <recommendedName>
        <fullName evidence="3">AMP-activated protein kinase glycogen-binding domain-containing protein</fullName>
    </recommendedName>
</protein>